<feature type="coiled-coil region" evidence="1">
    <location>
        <begin position="872"/>
        <end position="924"/>
    </location>
</feature>
<feature type="coiled-coil region" evidence="1">
    <location>
        <begin position="681"/>
        <end position="722"/>
    </location>
</feature>
<dbReference type="PANTHER" id="PTHR23159:SF31">
    <property type="entry name" value="CENTROSOME-ASSOCIATED PROTEIN CEP250 ISOFORM X1"/>
    <property type="match status" value="1"/>
</dbReference>
<feature type="coiled-coil region" evidence="1">
    <location>
        <begin position="144"/>
        <end position="171"/>
    </location>
</feature>
<sequence>MEEIEGNTISSQMSDELDISLNFDQSYDYNDIEMIVVELSQIIRSISKIPTSEQIESINSKVDSLSENLNEISKNLISTKEQNTTIFEAYKVLSSALLILRQNQNEDNLYRRKYEEIKKEYELQEKLHQMEVENYKKGDNSSSNHSYADQIEDAKNELKSIRVQFERFKKKVDKSVSSIQTMMHLPENTTIKTLKDEISNKLKKMKSLNYSANDIQQSNFEKDKQLNESLLRELKNATDQCITAQTNEHLKDEEIKRLTDSLALFESQIASLTKEKNDSQNVLNALTKENSELKKQSECSDFHDKLFLTQTELGSLNIKYSDLIDKVDRLKKKLDKVRNENSSLKDEQLQNKGTIEKLQLELQQMKLENEELQAEYKSKSANLKPFEEIEAKNAQIENMNVAIEKIATQLSMQSQEIGQINNIKEKLIEYIQKQNEIISAFSKESSDLQSQLKKKEVEINDHTQTMKSYENEIESYKCFINGFSKLVSINMAQDAAAPIIKSLQQLRLEGLESLFTNLSEVTQQTKTSSPSSNDNKNRNLNEINQRLFQYVEDQINIIQAIASNGILGQNTTTNILKSCQEADEFVKEIAPSFYNEPTIFSSFGLVVNPSTLSNTLRTFLSTFKNVSSPESRELFDIAKQAIAMNSLLRSIASIIRNENERVCDEMQKTVDNISELRRSDYSDAESRISETEKLLSRAVEQKENSARKLEELKSTLKKMMEKGFIIPQKISEDLDNDGSFYIDSSEIEPPNQESDFDQYQKSEEFESIEILKSKLAKSQKIVKYLKQKVESLYRKNEKLKKKVSILPKIEEENEVLKSNLESITFEYEKYQEDAKIKIDEIKESMRQKFDEQQQATIHDASSQIDRIRCEYKAQMKQRSLEMKEKLKKANKQYESQTQRADALKAHYESILQNLRDKLNSSREAEMQAKDISSAAEIEVKQLKSKISSLMVDNKMLGLRLSSFEDKNKHDNSFSESQAKIQKMAADSKFEEKINQMERRDSEFIIRIADYLKQCFPSYNEIDSFEKIEYCIQNVVSQISELNLKMQKLTELQSEISKIRSFLSPDPNTSTYSAIFDKVSQLNAQINEMKKDNSEVWRNWAAQIVGTNENDELLMNDIEMIIKQNQINPQSPKQENNSTNDPYVKSLIGAMEAMGKKGAYVKKVYPFSSQA</sequence>
<proteinExistence type="predicted"/>
<reference evidence="2 3" key="1">
    <citation type="submission" date="2024-04" db="EMBL/GenBank/DDBJ databases">
        <title>Tritrichomonas musculus Genome.</title>
        <authorList>
            <person name="Alves-Ferreira E."/>
            <person name="Grigg M."/>
            <person name="Lorenzi H."/>
            <person name="Galac M."/>
        </authorList>
    </citation>
    <scope>NUCLEOTIDE SEQUENCE [LARGE SCALE GENOMIC DNA]</scope>
    <source>
        <strain evidence="2 3">EAF2021</strain>
    </source>
</reference>
<evidence type="ECO:0000313" key="3">
    <source>
        <dbReference type="Proteomes" id="UP001470230"/>
    </source>
</evidence>
<evidence type="ECO:0000256" key="1">
    <source>
        <dbReference type="SAM" id="Coils"/>
    </source>
</evidence>
<dbReference type="PANTHER" id="PTHR23159">
    <property type="entry name" value="CENTROSOMAL PROTEIN 2"/>
    <property type="match status" value="1"/>
</dbReference>
<name>A0ABR2JJP0_9EUKA</name>
<protein>
    <recommendedName>
        <fullName evidence="4">Viral A-type inclusion protein</fullName>
    </recommendedName>
</protein>
<evidence type="ECO:0008006" key="4">
    <source>
        <dbReference type="Google" id="ProtNLM"/>
    </source>
</evidence>
<feature type="coiled-coil region" evidence="1">
    <location>
        <begin position="782"/>
        <end position="847"/>
    </location>
</feature>
<dbReference type="EMBL" id="JAPFFF010000011">
    <property type="protein sequence ID" value="KAK8878086.1"/>
    <property type="molecule type" value="Genomic_DNA"/>
</dbReference>
<keyword evidence="1" id="KW-0175">Coiled coil</keyword>
<organism evidence="2 3">
    <name type="scientific">Tritrichomonas musculus</name>
    <dbReference type="NCBI Taxonomy" id="1915356"/>
    <lineage>
        <taxon>Eukaryota</taxon>
        <taxon>Metamonada</taxon>
        <taxon>Parabasalia</taxon>
        <taxon>Tritrichomonadida</taxon>
        <taxon>Tritrichomonadidae</taxon>
        <taxon>Tritrichomonas</taxon>
    </lineage>
</organism>
<feature type="coiled-coil region" evidence="1">
    <location>
        <begin position="55"/>
        <end position="120"/>
    </location>
</feature>
<dbReference type="Proteomes" id="UP001470230">
    <property type="component" value="Unassembled WGS sequence"/>
</dbReference>
<feature type="coiled-coil region" evidence="1">
    <location>
        <begin position="445"/>
        <end position="472"/>
    </location>
</feature>
<accession>A0ABR2JJP0</accession>
<comment type="caution">
    <text evidence="2">The sequence shown here is derived from an EMBL/GenBank/DDBJ whole genome shotgun (WGS) entry which is preliminary data.</text>
</comment>
<gene>
    <name evidence="2" type="ORF">M9Y10_004849</name>
</gene>
<keyword evidence="3" id="KW-1185">Reference proteome</keyword>
<feature type="coiled-coil region" evidence="1">
    <location>
        <begin position="220"/>
        <end position="409"/>
    </location>
</feature>
<evidence type="ECO:0000313" key="2">
    <source>
        <dbReference type="EMBL" id="KAK8878086.1"/>
    </source>
</evidence>